<protein>
    <submittedName>
        <fullName evidence="5">Glycerate kinase</fullName>
        <ecNumber evidence="5">2.7.1.31</ecNumber>
    </submittedName>
</protein>
<dbReference type="InterPro" id="IPR018193">
    <property type="entry name" value="Glyc_kinase_flavodox-like_fold"/>
</dbReference>
<dbReference type="PIRSF" id="PIRSF006078">
    <property type="entry name" value="GlxK"/>
    <property type="match status" value="1"/>
</dbReference>
<name>A0A841HYY2_9DEIO</name>
<dbReference type="Gene3D" id="3.90.1510.10">
    <property type="entry name" value="Glycerate kinase, domain 2"/>
    <property type="match status" value="1"/>
</dbReference>
<comment type="similarity">
    <text evidence="1 4">Belongs to the glycerate kinase type-1 family.</text>
</comment>
<sequence>MKVVIAPDSFKGSLTAALAARAIERGVRAALPRAVTVLKPMADGGEGTLDALVSALGGERLHLEVQDPLGRPVRAAYGRCGQLAVIELAAASGLPLLTGAERDPLRSDSFGTGQLMRAALEGGAHELLVCLGGSATVDGGSGLLRALGFRFLDARGQPLPPGGAALLDLAQIDDLQVPPAVRTARVRVACDVTNPLLGPQGASAVFAPQKGAGPREVALLEAALARFAQVLEAHARRPVRNQPGAGAAGGAAAGLVGLLRATLEPGAALVADAIHLDAALESADLVISGEGRLDAQTASGKVVAEVGRRARARAVPCLALAGSVTGDLGDLHALGLSAALSLARGPARQEELMRAAEPLLEAAAEQAVRLFVSARPR</sequence>
<dbReference type="SUPFAM" id="SSF110738">
    <property type="entry name" value="Glycerate kinase I"/>
    <property type="match status" value="1"/>
</dbReference>
<dbReference type="Gene3D" id="3.40.50.10350">
    <property type="entry name" value="Glycerate kinase, domain 1"/>
    <property type="match status" value="1"/>
</dbReference>
<evidence type="ECO:0000256" key="3">
    <source>
        <dbReference type="ARBA" id="ARBA00022777"/>
    </source>
</evidence>
<dbReference type="Pfam" id="PF02595">
    <property type="entry name" value="Gly_kinase"/>
    <property type="match status" value="1"/>
</dbReference>
<dbReference type="NCBIfam" id="TIGR00045">
    <property type="entry name" value="glycerate kinase"/>
    <property type="match status" value="1"/>
</dbReference>
<keyword evidence="2 4" id="KW-0808">Transferase</keyword>
<dbReference type="Proteomes" id="UP000569951">
    <property type="component" value="Unassembled WGS sequence"/>
</dbReference>
<dbReference type="EMBL" id="JACHHG010000007">
    <property type="protein sequence ID" value="MBB6098751.1"/>
    <property type="molecule type" value="Genomic_DNA"/>
</dbReference>
<dbReference type="GO" id="GO:0008887">
    <property type="term" value="F:glycerate kinase activity"/>
    <property type="evidence" value="ECO:0007669"/>
    <property type="project" value="UniProtKB-UniRule"/>
</dbReference>
<evidence type="ECO:0000256" key="4">
    <source>
        <dbReference type="PIRNR" id="PIRNR006078"/>
    </source>
</evidence>
<evidence type="ECO:0000313" key="6">
    <source>
        <dbReference type="Proteomes" id="UP000569951"/>
    </source>
</evidence>
<dbReference type="InterPro" id="IPR036129">
    <property type="entry name" value="Glycerate_kinase_sf"/>
</dbReference>
<keyword evidence="3 4" id="KW-0418">Kinase</keyword>
<evidence type="ECO:0000313" key="5">
    <source>
        <dbReference type="EMBL" id="MBB6098751.1"/>
    </source>
</evidence>
<dbReference type="PANTHER" id="PTHR21599">
    <property type="entry name" value="GLYCERATE KINASE"/>
    <property type="match status" value="1"/>
</dbReference>
<proteinExistence type="inferred from homology"/>
<dbReference type="PANTHER" id="PTHR21599:SF0">
    <property type="entry name" value="GLYCERATE KINASE"/>
    <property type="match status" value="1"/>
</dbReference>
<organism evidence="5 6">
    <name type="scientific">Deinobacterium chartae</name>
    <dbReference type="NCBI Taxonomy" id="521158"/>
    <lineage>
        <taxon>Bacteria</taxon>
        <taxon>Thermotogati</taxon>
        <taxon>Deinococcota</taxon>
        <taxon>Deinococci</taxon>
        <taxon>Deinococcales</taxon>
        <taxon>Deinococcaceae</taxon>
        <taxon>Deinobacterium</taxon>
    </lineage>
</organism>
<reference evidence="5 6" key="1">
    <citation type="submission" date="2020-08" db="EMBL/GenBank/DDBJ databases">
        <title>Genomic Encyclopedia of Type Strains, Phase IV (KMG-IV): sequencing the most valuable type-strain genomes for metagenomic binning, comparative biology and taxonomic classification.</title>
        <authorList>
            <person name="Goeker M."/>
        </authorList>
    </citation>
    <scope>NUCLEOTIDE SEQUENCE [LARGE SCALE GENOMIC DNA]</scope>
    <source>
        <strain evidence="5 6">DSM 21458</strain>
    </source>
</reference>
<accession>A0A841HYY2</accession>
<comment type="caution">
    <text evidence="5">The sequence shown here is derived from an EMBL/GenBank/DDBJ whole genome shotgun (WGS) entry which is preliminary data.</text>
</comment>
<dbReference type="AlphaFoldDB" id="A0A841HYY2"/>
<keyword evidence="6" id="KW-1185">Reference proteome</keyword>
<dbReference type="GO" id="GO:0031388">
    <property type="term" value="P:organic acid phosphorylation"/>
    <property type="evidence" value="ECO:0007669"/>
    <property type="project" value="UniProtKB-UniRule"/>
</dbReference>
<evidence type="ECO:0000256" key="1">
    <source>
        <dbReference type="ARBA" id="ARBA00006284"/>
    </source>
</evidence>
<dbReference type="InterPro" id="IPR018197">
    <property type="entry name" value="Glycerate_kinase_RE-like"/>
</dbReference>
<gene>
    <name evidence="5" type="ORF">HNR42_002186</name>
</gene>
<dbReference type="RefSeq" id="WP_183987466.1">
    <property type="nucleotide sequence ID" value="NZ_JACHHG010000007.1"/>
</dbReference>
<dbReference type="EC" id="2.7.1.31" evidence="5"/>
<dbReference type="InterPro" id="IPR004381">
    <property type="entry name" value="Glycerate_kinase"/>
</dbReference>
<evidence type="ECO:0000256" key="2">
    <source>
        <dbReference type="ARBA" id="ARBA00022679"/>
    </source>
</evidence>